<dbReference type="RefSeq" id="WP_193637141.1">
    <property type="nucleotide sequence ID" value="NZ_JADCSA010000003.1"/>
</dbReference>
<dbReference type="Pfam" id="PF05088">
    <property type="entry name" value="Bac_GDH_CD"/>
    <property type="match status" value="1"/>
</dbReference>
<evidence type="ECO:0000259" key="6">
    <source>
        <dbReference type="Pfam" id="PF21077"/>
    </source>
</evidence>
<dbReference type="InterPro" id="IPR049059">
    <property type="entry name" value="NAD_Glu_DH_HM1"/>
</dbReference>
<keyword evidence="8" id="KW-1185">Reference proteome</keyword>
<evidence type="ECO:0000313" key="8">
    <source>
        <dbReference type="Proteomes" id="UP000756387"/>
    </source>
</evidence>
<dbReference type="Proteomes" id="UP000756387">
    <property type="component" value="Unassembled WGS sequence"/>
</dbReference>
<dbReference type="InterPro" id="IPR049064">
    <property type="entry name" value="NAD_Glu_DH_ACT3"/>
</dbReference>
<proteinExistence type="predicted"/>
<dbReference type="InterPro" id="IPR036291">
    <property type="entry name" value="NAD(P)-bd_dom_sf"/>
</dbReference>
<feature type="domain" description="NAD-glutamate dehydrogenase catalytic" evidence="2">
    <location>
        <begin position="733"/>
        <end position="1230"/>
    </location>
</feature>
<dbReference type="PANTHER" id="PTHR43403">
    <property type="entry name" value="NAD-SPECIFIC GLUTAMATE DEHYDROGENASE"/>
    <property type="match status" value="1"/>
</dbReference>
<dbReference type="Pfam" id="PF21078">
    <property type="entry name" value="GDH_HM3"/>
    <property type="match status" value="1"/>
</dbReference>
<dbReference type="Pfam" id="PF21074">
    <property type="entry name" value="GDH_C"/>
    <property type="match status" value="1"/>
</dbReference>
<feature type="region of interest" description="Disordered" evidence="1">
    <location>
        <begin position="1"/>
        <end position="29"/>
    </location>
</feature>
<dbReference type="InterPro" id="IPR046346">
    <property type="entry name" value="Aminoacid_DH-like_N_sf"/>
</dbReference>
<dbReference type="InterPro" id="IPR028971">
    <property type="entry name" value="NAD-GDH_cat"/>
</dbReference>
<evidence type="ECO:0000259" key="3">
    <source>
        <dbReference type="Pfam" id="PF21074"/>
    </source>
</evidence>
<dbReference type="Pfam" id="PF21073">
    <property type="entry name" value="GDH_HM1"/>
    <property type="match status" value="1"/>
</dbReference>
<dbReference type="EMBL" id="JADCSA010000003">
    <property type="protein sequence ID" value="MBE7323808.1"/>
    <property type="molecule type" value="Genomic_DNA"/>
</dbReference>
<feature type="domain" description="NAD-glutamate dehydrogenase ACT3" evidence="6">
    <location>
        <begin position="568"/>
        <end position="626"/>
    </location>
</feature>
<dbReference type="InterPro" id="IPR049062">
    <property type="entry name" value="NAD_Glu_DH_ACT2"/>
</dbReference>
<protein>
    <submittedName>
        <fullName evidence="7">NAD-glutamate dehydrogenase</fullName>
    </submittedName>
</protein>
<sequence length="1628" mass="179841">MSTTSTEEDKSAALSRAADEASEQASVPGGTVEAYFRHVAPEDVTGRTTDELVSVVRSHRDLASERPAGRALVRVTEIGERAVVEVVTDDMPFLVDSVTMEMVRQHRPVHLVVHPRWSVRRDAVGNLQDVRAIDDAHPEEAPHDGGWSVESWIRVETDRIVDEEEVDALVAGLERVLRDVREAVEDWTRMRTRMLDLAAGLNDCPDDVPRQEIAASREFLEWLADDHFTFLGCREYALESRPGADSEHDELRLRGVPGTGLGVLRDDPDLTTDPPPLGPAGRRAAHSRSPLVVTKANSRATVHRRSFLDYVGVRLFHSDGSVAGEERFLGLLSSRAYTESILRIPVVRERAEEVLAEVGFDAHSHAGKQVIDILENYPRDELFHTGVDELVPVVRSLLYADQRRRLAAFGRRDPFGRFVSVLVHLPRDRYNTTVRERFSAILREELGGEEVEFAARVDESPTARVHFVLHPPEGASIGDFDAHRVESLLAEASRSWADDFVAAAQAETAGQDPRRLRVWAEAFPEGYKERHEAETAAADMVRIEKLLADPGPAGVDLALEEEPLEEGVDERRATLTVYRVGDPLSLSHVLPLIASLGVEVVDEVPHRLEGLEQPAFVYEFGLRHPGPLPYSDPELFVSALRASWLGHSEVDGLNGLVLDAGLHWRQVSWLRAYAGYMKQGNAPFSRTTVERALRGNVEITRMLVELFETRFDPSLDLDVEQRTAAQEAVEARLAEALDAVVSLDHDRVLRSYLRHLRATLRTNAFRTDESGARRPALALKLDPEQLPELPQPRPAYEIFVNSPRVDGVHLRFGQVARGGLRWSDRPDDFRTEVLGLVKAQMVKNTVIVPVGAKGGFVAKQLPDPSDREAWLAEGVACYRTFISGLLDVTDNLVDGHVVPPDDVVRHDGDDHYLVVAADKGTATFSDIANELAVERGFWLGDAFASGGSVGYDHKAMGITARGAWVSVQRHFRERGLDVQREEFTCVGIGDMSGDVFGNGMLLSPTMKLVAAFDHRDVFLDPDPDPATSYAERRRLFELPRSSWQDYDAALISEGGGVHSRSAKSVPITPQVREVLGLDDSVTHLPPNELIRAVLRAPVDLLWNGGVGTYVKASTETHADVGDKAGDAVRVDGRELRARCVGEGGNLGFTQAGRIEYAREAQGAINTDFIDNSAGVDTSDREVNIKILLRAVADAGKLSAEERPELLARMTDEVGQLVLHDNYEQNIALSNAVSTAPEMLHVHEDWMKVLERRGVVDRELEGLPSSKEVRRRIEAGEGLSGPELAVLLSWTKIVLADDLLASDLPDDPYLRGDLFTYFPSALRQDFRAQMSEHPLRREIVTTQVVNALVNGAGMTYWMRLAAETGRGAAELTRANFVARELFGAAALRADIDELDHRVAASVQTAMRLEKRTLVERAARWLVQHSRAPLDSETVVDRFSVPVQRLMADLPSMLTGREADAFAQRRDELVRRGVPDELATRVAVLPPAYALLGVVETAGRDDVAEETVARVHFALGERLGLSALARAAVELPRQDRWQAMARAALRDDLYAVHGQLTAEVLARAARAGEATTEPLDQQAAEEQVARWKEDRGGRVEEAVTTLEEIVADDDVDLARMSVGLRVVRSLLAPA</sequence>
<evidence type="ECO:0000313" key="7">
    <source>
        <dbReference type="EMBL" id="MBE7323808.1"/>
    </source>
</evidence>
<dbReference type="InterPro" id="IPR049058">
    <property type="entry name" value="NAD_Glu_DH_HM2"/>
</dbReference>
<dbReference type="Pfam" id="PF21079">
    <property type="entry name" value="GDH_HM2"/>
    <property type="match status" value="1"/>
</dbReference>
<dbReference type="Pfam" id="PF21077">
    <property type="entry name" value="GDH_ACT3"/>
    <property type="match status" value="1"/>
</dbReference>
<feature type="domain" description="NAD-glutamate dehydrogenase ACT2" evidence="5">
    <location>
        <begin position="409"/>
        <end position="496"/>
    </location>
</feature>
<dbReference type="InterPro" id="IPR007780">
    <property type="entry name" value="NAD_Glu_DH_bac"/>
</dbReference>
<evidence type="ECO:0000259" key="2">
    <source>
        <dbReference type="Pfam" id="PF05088"/>
    </source>
</evidence>
<feature type="domain" description="NAD-specific glutamate dehydrogenase C-terminal" evidence="3">
    <location>
        <begin position="1275"/>
        <end position="1622"/>
    </location>
</feature>
<organism evidence="7 8">
    <name type="scientific">Nocardioides malaquae</name>
    <dbReference type="NCBI Taxonomy" id="2773426"/>
    <lineage>
        <taxon>Bacteria</taxon>
        <taxon>Bacillati</taxon>
        <taxon>Actinomycetota</taxon>
        <taxon>Actinomycetes</taxon>
        <taxon>Propionibacteriales</taxon>
        <taxon>Nocardioidaceae</taxon>
        <taxon>Nocardioides</taxon>
    </lineage>
</organism>
<dbReference type="Gene3D" id="3.40.50.720">
    <property type="entry name" value="NAD(P)-binding Rossmann-like Domain"/>
    <property type="match status" value="1"/>
</dbReference>
<reference evidence="7 8" key="1">
    <citation type="submission" date="2020-10" db="EMBL/GenBank/DDBJ databases">
        <title>Nocardioides sp. isolated from sludge.</title>
        <authorList>
            <person name="Zhang X."/>
        </authorList>
    </citation>
    <scope>NUCLEOTIDE SEQUENCE [LARGE SCALE GENOMIC DNA]</scope>
    <source>
        <strain evidence="7 8">Y6</strain>
    </source>
</reference>
<feature type="region of interest" description="Disordered" evidence="1">
    <location>
        <begin position="263"/>
        <end position="289"/>
    </location>
</feature>
<dbReference type="Pfam" id="PF21076">
    <property type="entry name" value="GDH_ACT2"/>
    <property type="match status" value="1"/>
</dbReference>
<evidence type="ECO:0000259" key="4">
    <source>
        <dbReference type="Pfam" id="PF21075"/>
    </source>
</evidence>
<evidence type="ECO:0000259" key="5">
    <source>
        <dbReference type="Pfam" id="PF21076"/>
    </source>
</evidence>
<dbReference type="SUPFAM" id="SSF51735">
    <property type="entry name" value="NAD(P)-binding Rossmann-fold domains"/>
    <property type="match status" value="1"/>
</dbReference>
<dbReference type="PIRSF" id="PIRSF036761">
    <property type="entry name" value="GDH_Mll4104"/>
    <property type="match status" value="1"/>
</dbReference>
<name>A0ABR9RQK9_9ACTN</name>
<gene>
    <name evidence="7" type="ORF">IEQ44_03990</name>
</gene>
<comment type="caution">
    <text evidence="7">The sequence shown here is derived from an EMBL/GenBank/DDBJ whole genome shotgun (WGS) entry which is preliminary data.</text>
</comment>
<dbReference type="InterPro" id="IPR049056">
    <property type="entry name" value="NAD_Glu_DH_HM3"/>
</dbReference>
<dbReference type="Pfam" id="PF21075">
    <property type="entry name" value="GDH_ACT1"/>
    <property type="match status" value="1"/>
</dbReference>
<dbReference type="SUPFAM" id="SSF53223">
    <property type="entry name" value="Aminoacid dehydrogenase-like, N-terminal domain"/>
    <property type="match status" value="1"/>
</dbReference>
<dbReference type="PANTHER" id="PTHR43403:SF1">
    <property type="entry name" value="NAD-SPECIFIC GLUTAMATE DEHYDROGENASE"/>
    <property type="match status" value="1"/>
</dbReference>
<accession>A0ABR9RQK9</accession>
<dbReference type="InterPro" id="IPR024727">
    <property type="entry name" value="NAD_Glu_DH_N_ACT1"/>
</dbReference>
<evidence type="ECO:0000256" key="1">
    <source>
        <dbReference type="SAM" id="MobiDB-lite"/>
    </source>
</evidence>
<dbReference type="InterPro" id="IPR048381">
    <property type="entry name" value="GDH_C"/>
</dbReference>
<feature type="domain" description="NAD-glutamate dehydrogenase N-terminal ACT1" evidence="4">
    <location>
        <begin position="32"/>
        <end position="172"/>
    </location>
</feature>